<dbReference type="InterPro" id="IPR046483">
    <property type="entry name" value="DUF6576"/>
</dbReference>
<feature type="domain" description="DUF6576" evidence="10">
    <location>
        <begin position="248"/>
        <end position="280"/>
    </location>
</feature>
<gene>
    <name evidence="11" type="ORF">U27_06940</name>
</gene>
<evidence type="ECO:0000256" key="1">
    <source>
        <dbReference type="ARBA" id="ARBA00004141"/>
    </source>
</evidence>
<feature type="transmembrane region" description="Helical" evidence="8">
    <location>
        <begin position="60"/>
        <end position="87"/>
    </location>
</feature>
<keyword evidence="6 8" id="KW-0472">Membrane</keyword>
<feature type="region of interest" description="Disordered" evidence="7">
    <location>
        <begin position="265"/>
        <end position="284"/>
    </location>
</feature>
<evidence type="ECO:0000259" key="10">
    <source>
        <dbReference type="Pfam" id="PF20216"/>
    </source>
</evidence>
<dbReference type="SUPFAM" id="SSF144091">
    <property type="entry name" value="Rhomboid-like"/>
    <property type="match status" value="1"/>
</dbReference>
<dbReference type="Proteomes" id="UP000030661">
    <property type="component" value="Unassembled WGS sequence"/>
</dbReference>
<accession>A0A081C5U9</accession>
<dbReference type="PANTHER" id="PTHR43731">
    <property type="entry name" value="RHOMBOID PROTEASE"/>
    <property type="match status" value="1"/>
</dbReference>
<dbReference type="Gene3D" id="1.20.1540.10">
    <property type="entry name" value="Rhomboid-like"/>
    <property type="match status" value="1"/>
</dbReference>
<dbReference type="PANTHER" id="PTHR43731:SF14">
    <property type="entry name" value="PRESENILIN-ASSOCIATED RHOMBOID-LIKE PROTEIN, MITOCHONDRIAL"/>
    <property type="match status" value="1"/>
</dbReference>
<dbReference type="eggNOG" id="COG0705">
    <property type="taxonomic scope" value="Bacteria"/>
</dbReference>
<sequence length="284" mass="31869">MLSERNYMSSSYGGGTSSGKNIVFILIAINVVIFFLVPSSSRTWLYDFALSSYGIKQFKLWQFVTYMFLHAGFSHIFFNMWGLYLFGSVILPILGTKRFVTLYFLSGVSGAGLWLALNWGSRIPIVGASGAVFGVMMAAAMLHPSMRIQLLFPPIPMQMKTFVTVYAVIEIVSEFSQTRGGIAHLAHLGGFISAYFYIRSIYGSKVWDMFKFLRQMKPKQSEPKSNIPTGWTVHSNPSPQSPAQSPISQEEINRLLDKISEQGMESLTEEELATLKRASGERRH</sequence>
<keyword evidence="5 8" id="KW-1133">Transmembrane helix</keyword>
<feature type="compositionally biased region" description="Low complexity" evidence="7">
    <location>
        <begin position="237"/>
        <end position="249"/>
    </location>
</feature>
<evidence type="ECO:0000256" key="8">
    <source>
        <dbReference type="SAM" id="Phobius"/>
    </source>
</evidence>
<keyword evidence="12" id="KW-1185">Reference proteome</keyword>
<dbReference type="Pfam" id="PF01694">
    <property type="entry name" value="Rhomboid"/>
    <property type="match status" value="1"/>
</dbReference>
<protein>
    <submittedName>
        <fullName evidence="11">Rhomboid family protein</fullName>
    </submittedName>
</protein>
<comment type="subcellular location">
    <subcellularLocation>
        <location evidence="1">Membrane</location>
        <topology evidence="1">Multi-pass membrane protein</topology>
    </subcellularLocation>
</comment>
<dbReference type="InterPro" id="IPR050925">
    <property type="entry name" value="Rhomboid_protease_S54"/>
</dbReference>
<dbReference type="STRING" id="1499967.U27_06940"/>
<evidence type="ECO:0000313" key="11">
    <source>
        <dbReference type="EMBL" id="GAK59954.1"/>
    </source>
</evidence>
<evidence type="ECO:0000256" key="6">
    <source>
        <dbReference type="ARBA" id="ARBA00023136"/>
    </source>
</evidence>
<evidence type="ECO:0000256" key="2">
    <source>
        <dbReference type="ARBA" id="ARBA00009045"/>
    </source>
</evidence>
<dbReference type="AlphaFoldDB" id="A0A081C5U9"/>
<feature type="transmembrane region" description="Helical" evidence="8">
    <location>
        <begin position="123"/>
        <end position="143"/>
    </location>
</feature>
<feature type="transmembrane region" description="Helical" evidence="8">
    <location>
        <begin position="21"/>
        <end position="40"/>
    </location>
</feature>
<dbReference type="EMBL" id="DF820471">
    <property type="protein sequence ID" value="GAK59954.1"/>
    <property type="molecule type" value="Genomic_DNA"/>
</dbReference>
<evidence type="ECO:0000259" key="9">
    <source>
        <dbReference type="Pfam" id="PF01694"/>
    </source>
</evidence>
<evidence type="ECO:0000256" key="7">
    <source>
        <dbReference type="SAM" id="MobiDB-lite"/>
    </source>
</evidence>
<name>A0A081C5U9_VECG1</name>
<feature type="region of interest" description="Disordered" evidence="7">
    <location>
        <begin position="220"/>
        <end position="250"/>
    </location>
</feature>
<comment type="similarity">
    <text evidence="2">Belongs to the peptidase S54 family.</text>
</comment>
<feature type="compositionally biased region" description="Polar residues" evidence="7">
    <location>
        <begin position="223"/>
        <end position="236"/>
    </location>
</feature>
<dbReference type="GO" id="GO:0004252">
    <property type="term" value="F:serine-type endopeptidase activity"/>
    <property type="evidence" value="ECO:0007669"/>
    <property type="project" value="InterPro"/>
</dbReference>
<evidence type="ECO:0000256" key="3">
    <source>
        <dbReference type="ARBA" id="ARBA00022692"/>
    </source>
</evidence>
<dbReference type="GO" id="GO:0016020">
    <property type="term" value="C:membrane"/>
    <property type="evidence" value="ECO:0007669"/>
    <property type="project" value="UniProtKB-SubCell"/>
</dbReference>
<keyword evidence="3 8" id="KW-0812">Transmembrane</keyword>
<reference evidence="11" key="1">
    <citation type="journal article" date="2015" name="PeerJ">
        <title>First genomic representation of candidate bacterial phylum KSB3 points to enhanced environmental sensing as a trigger of wastewater bulking.</title>
        <authorList>
            <person name="Sekiguchi Y."/>
            <person name="Ohashi A."/>
            <person name="Parks D.H."/>
            <person name="Yamauchi T."/>
            <person name="Tyson G.W."/>
            <person name="Hugenholtz P."/>
        </authorList>
    </citation>
    <scope>NUCLEOTIDE SEQUENCE [LARGE SCALE GENOMIC DNA]</scope>
</reference>
<feature type="domain" description="Peptidase S54 rhomboid" evidence="9">
    <location>
        <begin position="58"/>
        <end position="198"/>
    </location>
</feature>
<keyword evidence="4" id="KW-0378">Hydrolase</keyword>
<feature type="transmembrane region" description="Helical" evidence="8">
    <location>
        <begin position="181"/>
        <end position="198"/>
    </location>
</feature>
<proteinExistence type="inferred from homology"/>
<feature type="transmembrane region" description="Helical" evidence="8">
    <location>
        <begin position="150"/>
        <end position="169"/>
    </location>
</feature>
<dbReference type="Pfam" id="PF20216">
    <property type="entry name" value="DUF6576"/>
    <property type="match status" value="1"/>
</dbReference>
<evidence type="ECO:0000256" key="4">
    <source>
        <dbReference type="ARBA" id="ARBA00022801"/>
    </source>
</evidence>
<dbReference type="HOGENOM" id="CLU_055068_4_0_0"/>
<evidence type="ECO:0000313" key="12">
    <source>
        <dbReference type="Proteomes" id="UP000030661"/>
    </source>
</evidence>
<dbReference type="InterPro" id="IPR022764">
    <property type="entry name" value="Peptidase_S54_rhomboid_dom"/>
</dbReference>
<organism evidence="11">
    <name type="scientific">Vecturithrix granuli</name>
    <dbReference type="NCBI Taxonomy" id="1499967"/>
    <lineage>
        <taxon>Bacteria</taxon>
        <taxon>Candidatus Moduliflexota</taxon>
        <taxon>Candidatus Vecturitrichia</taxon>
        <taxon>Candidatus Vecturitrichales</taxon>
        <taxon>Candidatus Vecturitrichaceae</taxon>
        <taxon>Candidatus Vecturithrix</taxon>
    </lineage>
</organism>
<feature type="transmembrane region" description="Helical" evidence="8">
    <location>
        <begin position="99"/>
        <end position="117"/>
    </location>
</feature>
<dbReference type="InterPro" id="IPR035952">
    <property type="entry name" value="Rhomboid-like_sf"/>
</dbReference>
<evidence type="ECO:0000256" key="5">
    <source>
        <dbReference type="ARBA" id="ARBA00022989"/>
    </source>
</evidence>